<dbReference type="STRING" id="1231336.L248_0674"/>
<dbReference type="Proteomes" id="UP000030647">
    <property type="component" value="Unassembled WGS sequence"/>
</dbReference>
<evidence type="ECO:0000313" key="2">
    <source>
        <dbReference type="Proteomes" id="UP000030647"/>
    </source>
</evidence>
<sequence length="144" mass="15748">MQASQTEPISDMEAINQMSFLYTALPNSLRPNSVFNLGVSQANADVVFGLFNFDVTSSAEIAWTLYNFNTQKLETFSTPVGPLQNQYPDANFSAVKAHDSFTAAVHLLHDLQPGSYRLEALLTVNQEAGAGNATFFEVRGDGHE</sequence>
<accession>U4TMV3</accession>
<name>U4TMV3_9LACO</name>
<protein>
    <submittedName>
        <fullName evidence="1">Uncharacterized protein</fullName>
    </submittedName>
</protein>
<reference evidence="2" key="1">
    <citation type="journal article" date="2013" name="Genome Announc.">
        <title>Whole-Genome Sequencing of Lactobacillus shenzhenensis Strain LY-73T.</title>
        <authorList>
            <person name="Lin Z."/>
            <person name="Liu Z."/>
            <person name="Yang R."/>
            <person name="Zou Y."/>
            <person name="Wan D."/>
            <person name="Chen J."/>
            <person name="Guo M."/>
            <person name="Zhao J."/>
            <person name="Fang C."/>
            <person name="Yang R."/>
            <person name="Liu F."/>
        </authorList>
    </citation>
    <scope>NUCLEOTIDE SEQUENCE [LARGE SCALE GENOMIC DNA]</scope>
    <source>
        <strain evidence="2">LY-73</strain>
    </source>
</reference>
<dbReference type="HOGENOM" id="CLU_1794064_0_0_9"/>
<proteinExistence type="predicted"/>
<organism evidence="1 2">
    <name type="scientific">Schleiferilactobacillus shenzhenensis LY-73</name>
    <dbReference type="NCBI Taxonomy" id="1231336"/>
    <lineage>
        <taxon>Bacteria</taxon>
        <taxon>Bacillati</taxon>
        <taxon>Bacillota</taxon>
        <taxon>Bacilli</taxon>
        <taxon>Lactobacillales</taxon>
        <taxon>Lactobacillaceae</taxon>
        <taxon>Schleiferilactobacillus</taxon>
    </lineage>
</organism>
<dbReference type="RefSeq" id="WP_022530006.1">
    <property type="nucleotide sequence ID" value="NZ_KI271593.1"/>
</dbReference>
<dbReference type="EMBL" id="KI271593">
    <property type="protein sequence ID" value="ERL64755.1"/>
    <property type="molecule type" value="Genomic_DNA"/>
</dbReference>
<dbReference type="AlphaFoldDB" id="U4TMV3"/>
<gene>
    <name evidence="1" type="ORF">L248_0674</name>
</gene>
<keyword evidence="2" id="KW-1185">Reference proteome</keyword>
<evidence type="ECO:0000313" key="1">
    <source>
        <dbReference type="EMBL" id="ERL64755.1"/>
    </source>
</evidence>